<evidence type="ECO:0000256" key="1">
    <source>
        <dbReference type="SAM" id="MobiDB-lite"/>
    </source>
</evidence>
<feature type="region of interest" description="Disordered" evidence="1">
    <location>
        <begin position="65"/>
        <end position="86"/>
    </location>
</feature>
<feature type="region of interest" description="Disordered" evidence="1">
    <location>
        <begin position="1"/>
        <end position="36"/>
    </location>
</feature>
<evidence type="ECO:0000313" key="2">
    <source>
        <dbReference type="EMBL" id="KAF4681752.1"/>
    </source>
</evidence>
<evidence type="ECO:0000313" key="3">
    <source>
        <dbReference type="EMBL" id="KAF4727529.1"/>
    </source>
</evidence>
<dbReference type="EMBL" id="JABANO010021007">
    <property type="protein sequence ID" value="KAF4727529.1"/>
    <property type="molecule type" value="Genomic_DNA"/>
</dbReference>
<dbReference type="AlphaFoldDB" id="A0A7J6NCX2"/>
<evidence type="ECO:0000313" key="5">
    <source>
        <dbReference type="Proteomes" id="UP000553632"/>
    </source>
</evidence>
<feature type="compositionally biased region" description="Low complexity" evidence="1">
    <location>
        <begin position="7"/>
        <end position="36"/>
    </location>
</feature>
<proteinExistence type="predicted"/>
<dbReference type="EMBL" id="JABANP010000488">
    <property type="protein sequence ID" value="KAF4681752.1"/>
    <property type="molecule type" value="Genomic_DNA"/>
</dbReference>
<dbReference type="Proteomes" id="UP000541610">
    <property type="component" value="Unassembled WGS sequence"/>
</dbReference>
<keyword evidence="5" id="KW-1185">Reference proteome</keyword>
<reference evidence="4 5" key="1">
    <citation type="submission" date="2020-04" db="EMBL/GenBank/DDBJ databases">
        <title>Perkinsus olseni comparative genomics.</title>
        <authorList>
            <person name="Bogema D.R."/>
        </authorList>
    </citation>
    <scope>NUCLEOTIDE SEQUENCE [LARGE SCALE GENOMIC DNA]</scope>
    <source>
        <strain evidence="2">00978-12</strain>
        <strain evidence="3 5">ATCC PRA-207</strain>
    </source>
</reference>
<comment type="caution">
    <text evidence="2">The sequence shown here is derived from an EMBL/GenBank/DDBJ whole genome shotgun (WGS) entry which is preliminary data.</text>
</comment>
<feature type="region of interest" description="Disordered" evidence="1">
    <location>
        <begin position="119"/>
        <end position="150"/>
    </location>
</feature>
<accession>A0A7J6NCX2</accession>
<sequence length="150" mass="16594">MPRISQTPTTVPSPLSVTHSPSTTSSAAAVSRSQTTVDLHTPCTWVDDTSSDDYLPARVEERNYQPQGELDVAQHDHDAAEHPVAEHPAVEHAALEHDDVVADDDDFHWNLSDYTDVDAVSQSTPSNRDENVRISRVSGRVIRTPDRYSH</sequence>
<dbReference type="Proteomes" id="UP000553632">
    <property type="component" value="Unassembled WGS sequence"/>
</dbReference>
<gene>
    <name evidence="2" type="ORF">FOZ60_011593</name>
    <name evidence="3" type="ORF">FOZ63_002224</name>
</gene>
<feature type="compositionally biased region" description="Basic and acidic residues" evidence="1">
    <location>
        <begin position="72"/>
        <end position="86"/>
    </location>
</feature>
<name>A0A7J6NCX2_PEROL</name>
<protein>
    <submittedName>
        <fullName evidence="2">Uncharacterized protein</fullName>
    </submittedName>
</protein>
<organism evidence="2 4">
    <name type="scientific">Perkinsus olseni</name>
    <name type="common">Perkinsus atlanticus</name>
    <dbReference type="NCBI Taxonomy" id="32597"/>
    <lineage>
        <taxon>Eukaryota</taxon>
        <taxon>Sar</taxon>
        <taxon>Alveolata</taxon>
        <taxon>Perkinsozoa</taxon>
        <taxon>Perkinsea</taxon>
        <taxon>Perkinsida</taxon>
        <taxon>Perkinsidae</taxon>
        <taxon>Perkinsus</taxon>
    </lineage>
</organism>
<evidence type="ECO:0000313" key="4">
    <source>
        <dbReference type="Proteomes" id="UP000541610"/>
    </source>
</evidence>